<evidence type="ECO:0000313" key="1">
    <source>
        <dbReference type="EMBL" id="QDV40721.1"/>
    </source>
</evidence>
<keyword evidence="2" id="KW-1185">Reference proteome</keyword>
<proteinExistence type="predicted"/>
<name>A0A518HIN6_9BACT</name>
<dbReference type="AlphaFoldDB" id="A0A518HIN6"/>
<dbReference type="KEGG" id="snep:Enr13x_05570"/>
<protein>
    <submittedName>
        <fullName evidence="1">Uncharacterized protein</fullName>
    </submittedName>
</protein>
<reference evidence="1 2" key="1">
    <citation type="submission" date="2019-03" db="EMBL/GenBank/DDBJ databases">
        <title>Deep-cultivation of Planctomycetes and their phenomic and genomic characterization uncovers novel biology.</title>
        <authorList>
            <person name="Wiegand S."/>
            <person name="Jogler M."/>
            <person name="Boedeker C."/>
            <person name="Pinto D."/>
            <person name="Vollmers J."/>
            <person name="Rivas-Marin E."/>
            <person name="Kohn T."/>
            <person name="Peeters S.H."/>
            <person name="Heuer A."/>
            <person name="Rast P."/>
            <person name="Oberbeckmann S."/>
            <person name="Bunk B."/>
            <person name="Jeske O."/>
            <person name="Meyerdierks A."/>
            <person name="Storesund J.E."/>
            <person name="Kallscheuer N."/>
            <person name="Luecker S."/>
            <person name="Lage O.M."/>
            <person name="Pohl T."/>
            <person name="Merkel B.J."/>
            <person name="Hornburger P."/>
            <person name="Mueller R.-W."/>
            <person name="Bruemmer F."/>
            <person name="Labrenz M."/>
            <person name="Spormann A.M."/>
            <person name="Op den Camp H."/>
            <person name="Overmann J."/>
            <person name="Amann R."/>
            <person name="Jetten M.S.M."/>
            <person name="Mascher T."/>
            <person name="Medema M.H."/>
            <person name="Devos D.P."/>
            <person name="Kaster A.-K."/>
            <person name="Ovreas L."/>
            <person name="Rohde M."/>
            <person name="Galperin M.Y."/>
            <person name="Jogler C."/>
        </authorList>
    </citation>
    <scope>NUCLEOTIDE SEQUENCE [LARGE SCALE GENOMIC DNA]</scope>
    <source>
        <strain evidence="1 2">Enr13</strain>
    </source>
</reference>
<dbReference type="Proteomes" id="UP000319004">
    <property type="component" value="Chromosome"/>
</dbReference>
<dbReference type="RefSeq" id="WP_145384547.1">
    <property type="nucleotide sequence ID" value="NZ_CP037423.1"/>
</dbReference>
<dbReference type="OrthoDB" id="10013858at2"/>
<organism evidence="1 2">
    <name type="scientific">Stieleria neptunia</name>
    <dbReference type="NCBI Taxonomy" id="2527979"/>
    <lineage>
        <taxon>Bacteria</taxon>
        <taxon>Pseudomonadati</taxon>
        <taxon>Planctomycetota</taxon>
        <taxon>Planctomycetia</taxon>
        <taxon>Pirellulales</taxon>
        <taxon>Pirellulaceae</taxon>
        <taxon>Stieleria</taxon>
    </lineage>
</organism>
<evidence type="ECO:0000313" key="2">
    <source>
        <dbReference type="Proteomes" id="UP000319004"/>
    </source>
</evidence>
<dbReference type="EMBL" id="CP037423">
    <property type="protein sequence ID" value="QDV40721.1"/>
    <property type="molecule type" value="Genomic_DNA"/>
</dbReference>
<accession>A0A518HIN6</accession>
<gene>
    <name evidence="1" type="ORF">Enr13x_05570</name>
</gene>
<sequence length="82" mass="9159">MSSNDFRCPACRAKQPLQPVCRRCDADLSLLVRATEHVAALIARHEQARAQADHHAMETTARQLALLAPKRLTAICPDKRDQ</sequence>